<keyword evidence="5" id="KW-0325">Glycoprotein</keyword>
<keyword evidence="10" id="KW-1185">Reference proteome</keyword>
<dbReference type="AlphaFoldDB" id="B3M4P2"/>
<dbReference type="PANTHER" id="PTHR23301:SF106">
    <property type="entry name" value="CHITIN-BINDING TYPE-2 DOMAIN-CONTAINING PROTEIN-RELATED"/>
    <property type="match status" value="1"/>
</dbReference>
<evidence type="ECO:0000313" key="9">
    <source>
        <dbReference type="EMBL" id="EDV39441.1"/>
    </source>
</evidence>
<evidence type="ECO:0000256" key="6">
    <source>
        <dbReference type="SAM" id="MobiDB-lite"/>
    </source>
</evidence>
<feature type="signal peptide" evidence="7">
    <location>
        <begin position="1"/>
        <end position="20"/>
    </location>
</feature>
<dbReference type="SMR" id="B3M4P2"/>
<dbReference type="Pfam" id="PF01607">
    <property type="entry name" value="CBM_14"/>
    <property type="match status" value="4"/>
</dbReference>
<dbReference type="InterPro" id="IPR051940">
    <property type="entry name" value="Chitin_bind-dev_reg"/>
</dbReference>
<dbReference type="SMART" id="SM00494">
    <property type="entry name" value="ChtBD2"/>
    <property type="match status" value="4"/>
</dbReference>
<evidence type="ECO:0000256" key="3">
    <source>
        <dbReference type="ARBA" id="ARBA00022737"/>
    </source>
</evidence>
<dbReference type="InterPro" id="IPR036508">
    <property type="entry name" value="Chitin-bd_dom_sf"/>
</dbReference>
<dbReference type="PANTHER" id="PTHR23301">
    <property type="entry name" value="CHITIN BINDING PERITROPHIN-A"/>
    <property type="match status" value="1"/>
</dbReference>
<dbReference type="InParanoid" id="B3M4P2"/>
<feature type="chain" id="PRO_5002789579" description="Chitin-binding type-2 domain-containing protein" evidence="7">
    <location>
        <begin position="21"/>
        <end position="340"/>
    </location>
</feature>
<feature type="compositionally biased region" description="Basic and acidic residues" evidence="6">
    <location>
        <begin position="279"/>
        <end position="306"/>
    </location>
</feature>
<dbReference type="SUPFAM" id="SSF57625">
    <property type="entry name" value="Invertebrate chitin-binding proteins"/>
    <property type="match status" value="4"/>
</dbReference>
<gene>
    <name evidence="9" type="primary">Dana\GF24488</name>
    <name evidence="9" type="synonym">dana_GLEANR_9205</name>
    <name evidence="9" type="ORF">GF24488</name>
</gene>
<dbReference type="eggNOG" id="ENOG502T906">
    <property type="taxonomic scope" value="Eukaryota"/>
</dbReference>
<evidence type="ECO:0000259" key="8">
    <source>
        <dbReference type="PROSITE" id="PS50940"/>
    </source>
</evidence>
<feature type="domain" description="Chitin-binding type-2" evidence="8">
    <location>
        <begin position="25"/>
        <end position="75"/>
    </location>
</feature>
<proteinExistence type="predicted"/>
<dbReference type="HOGENOM" id="CLU_070422_0_0_1"/>
<dbReference type="KEGG" id="dan:6507120"/>
<evidence type="ECO:0000313" key="10">
    <source>
        <dbReference type="Proteomes" id="UP000007801"/>
    </source>
</evidence>
<organism evidence="9 10">
    <name type="scientific">Drosophila ananassae</name>
    <name type="common">Fruit fly</name>
    <dbReference type="NCBI Taxonomy" id="7217"/>
    <lineage>
        <taxon>Eukaryota</taxon>
        <taxon>Metazoa</taxon>
        <taxon>Ecdysozoa</taxon>
        <taxon>Arthropoda</taxon>
        <taxon>Hexapoda</taxon>
        <taxon>Insecta</taxon>
        <taxon>Pterygota</taxon>
        <taxon>Neoptera</taxon>
        <taxon>Endopterygota</taxon>
        <taxon>Diptera</taxon>
        <taxon>Brachycera</taxon>
        <taxon>Muscomorpha</taxon>
        <taxon>Ephydroidea</taxon>
        <taxon>Drosophilidae</taxon>
        <taxon>Drosophila</taxon>
        <taxon>Sophophora</taxon>
    </lineage>
</organism>
<dbReference type="InterPro" id="IPR002557">
    <property type="entry name" value="Chitin-bd_dom"/>
</dbReference>
<evidence type="ECO:0000256" key="1">
    <source>
        <dbReference type="ARBA" id="ARBA00022669"/>
    </source>
</evidence>
<accession>B3M4P2</accession>
<dbReference type="Gene3D" id="2.170.140.10">
    <property type="entry name" value="Chitin binding domain"/>
    <property type="match status" value="3"/>
</dbReference>
<feature type="domain" description="Chitin-binding type-2" evidence="8">
    <location>
        <begin position="84"/>
        <end position="130"/>
    </location>
</feature>
<evidence type="ECO:0000256" key="7">
    <source>
        <dbReference type="SAM" id="SignalP"/>
    </source>
</evidence>
<dbReference type="Proteomes" id="UP000007801">
    <property type="component" value="Unassembled WGS sequence"/>
</dbReference>
<evidence type="ECO:0000256" key="4">
    <source>
        <dbReference type="ARBA" id="ARBA00023157"/>
    </source>
</evidence>
<dbReference type="GO" id="GO:0008061">
    <property type="term" value="F:chitin binding"/>
    <property type="evidence" value="ECO:0007669"/>
    <property type="project" value="UniProtKB-KW"/>
</dbReference>
<feature type="region of interest" description="Disordered" evidence="6">
    <location>
        <begin position="279"/>
        <end position="326"/>
    </location>
</feature>
<protein>
    <recommendedName>
        <fullName evidence="8">Chitin-binding type-2 domain-containing protein</fullName>
    </recommendedName>
</protein>
<dbReference type="EMBL" id="CH902618">
    <property type="protein sequence ID" value="EDV39441.1"/>
    <property type="molecule type" value="Genomic_DNA"/>
</dbReference>
<dbReference type="GeneID" id="6507120"/>
<reference evidence="9 10" key="1">
    <citation type="journal article" date="2007" name="Nature">
        <title>Evolution of genes and genomes on the Drosophila phylogeny.</title>
        <authorList>
            <consortium name="Drosophila 12 Genomes Consortium"/>
            <person name="Clark A.G."/>
            <person name="Eisen M.B."/>
            <person name="Smith D.R."/>
            <person name="Bergman C.M."/>
            <person name="Oliver B."/>
            <person name="Markow T.A."/>
            <person name="Kaufman T.C."/>
            <person name="Kellis M."/>
            <person name="Gelbart W."/>
            <person name="Iyer V.N."/>
            <person name="Pollard D.A."/>
            <person name="Sackton T.B."/>
            <person name="Larracuente A.M."/>
            <person name="Singh N.D."/>
            <person name="Abad J.P."/>
            <person name="Abt D.N."/>
            <person name="Adryan B."/>
            <person name="Aguade M."/>
            <person name="Akashi H."/>
            <person name="Anderson W.W."/>
            <person name="Aquadro C.F."/>
            <person name="Ardell D.H."/>
            <person name="Arguello R."/>
            <person name="Artieri C.G."/>
            <person name="Barbash D.A."/>
            <person name="Barker D."/>
            <person name="Barsanti P."/>
            <person name="Batterham P."/>
            <person name="Batzoglou S."/>
            <person name="Begun D."/>
            <person name="Bhutkar A."/>
            <person name="Blanco E."/>
            <person name="Bosak S.A."/>
            <person name="Bradley R.K."/>
            <person name="Brand A.D."/>
            <person name="Brent M.R."/>
            <person name="Brooks A.N."/>
            <person name="Brown R.H."/>
            <person name="Butlin R.K."/>
            <person name="Caggese C."/>
            <person name="Calvi B.R."/>
            <person name="Bernardo de Carvalho A."/>
            <person name="Caspi A."/>
            <person name="Castrezana S."/>
            <person name="Celniker S.E."/>
            <person name="Chang J.L."/>
            <person name="Chapple C."/>
            <person name="Chatterji S."/>
            <person name="Chinwalla A."/>
            <person name="Civetta A."/>
            <person name="Clifton S.W."/>
            <person name="Comeron J.M."/>
            <person name="Costello J.C."/>
            <person name="Coyne J.A."/>
            <person name="Daub J."/>
            <person name="David R.G."/>
            <person name="Delcher A.L."/>
            <person name="Delehaunty K."/>
            <person name="Do C.B."/>
            <person name="Ebling H."/>
            <person name="Edwards K."/>
            <person name="Eickbush T."/>
            <person name="Evans J.D."/>
            <person name="Filipski A."/>
            <person name="Findeiss S."/>
            <person name="Freyhult E."/>
            <person name="Fulton L."/>
            <person name="Fulton R."/>
            <person name="Garcia A.C."/>
            <person name="Gardiner A."/>
            <person name="Garfield D.A."/>
            <person name="Garvin B.E."/>
            <person name="Gibson G."/>
            <person name="Gilbert D."/>
            <person name="Gnerre S."/>
            <person name="Godfrey J."/>
            <person name="Good R."/>
            <person name="Gotea V."/>
            <person name="Gravely B."/>
            <person name="Greenberg A.J."/>
            <person name="Griffiths-Jones S."/>
            <person name="Gross S."/>
            <person name="Guigo R."/>
            <person name="Gustafson E.A."/>
            <person name="Haerty W."/>
            <person name="Hahn M.W."/>
            <person name="Halligan D.L."/>
            <person name="Halpern A.L."/>
            <person name="Halter G.M."/>
            <person name="Han M.V."/>
            <person name="Heger A."/>
            <person name="Hillier L."/>
            <person name="Hinrichs A.S."/>
            <person name="Holmes I."/>
            <person name="Hoskins R.A."/>
            <person name="Hubisz M.J."/>
            <person name="Hultmark D."/>
            <person name="Huntley M.A."/>
            <person name="Jaffe D.B."/>
            <person name="Jagadeeshan S."/>
            <person name="Jeck W.R."/>
            <person name="Johnson J."/>
            <person name="Jones C.D."/>
            <person name="Jordan W.C."/>
            <person name="Karpen G.H."/>
            <person name="Kataoka E."/>
            <person name="Keightley P.D."/>
            <person name="Kheradpour P."/>
            <person name="Kirkness E.F."/>
            <person name="Koerich L.B."/>
            <person name="Kristiansen K."/>
            <person name="Kudrna D."/>
            <person name="Kulathinal R.J."/>
            <person name="Kumar S."/>
            <person name="Kwok R."/>
            <person name="Lander E."/>
            <person name="Langley C.H."/>
            <person name="Lapoint R."/>
            <person name="Lazzaro B.P."/>
            <person name="Lee S.J."/>
            <person name="Levesque L."/>
            <person name="Li R."/>
            <person name="Lin C.F."/>
            <person name="Lin M.F."/>
            <person name="Lindblad-Toh K."/>
            <person name="Llopart A."/>
            <person name="Long M."/>
            <person name="Low L."/>
            <person name="Lozovsky E."/>
            <person name="Lu J."/>
            <person name="Luo M."/>
            <person name="Machado C.A."/>
            <person name="Makalowski W."/>
            <person name="Marzo M."/>
            <person name="Matsuda M."/>
            <person name="Matzkin L."/>
            <person name="McAllister B."/>
            <person name="McBride C.S."/>
            <person name="McKernan B."/>
            <person name="McKernan K."/>
            <person name="Mendez-Lago M."/>
            <person name="Minx P."/>
            <person name="Mollenhauer M.U."/>
            <person name="Montooth K."/>
            <person name="Mount S.M."/>
            <person name="Mu X."/>
            <person name="Myers E."/>
            <person name="Negre B."/>
            <person name="Newfeld S."/>
            <person name="Nielsen R."/>
            <person name="Noor M.A."/>
            <person name="O'Grady P."/>
            <person name="Pachter L."/>
            <person name="Papaceit M."/>
            <person name="Parisi M.J."/>
            <person name="Parisi M."/>
            <person name="Parts L."/>
            <person name="Pedersen J.S."/>
            <person name="Pesole G."/>
            <person name="Phillippy A.M."/>
            <person name="Ponting C.P."/>
            <person name="Pop M."/>
            <person name="Porcelli D."/>
            <person name="Powell J.R."/>
            <person name="Prohaska S."/>
            <person name="Pruitt K."/>
            <person name="Puig M."/>
            <person name="Quesneville H."/>
            <person name="Ram K.R."/>
            <person name="Rand D."/>
            <person name="Rasmussen M.D."/>
            <person name="Reed L.K."/>
            <person name="Reenan R."/>
            <person name="Reily A."/>
            <person name="Remington K.A."/>
            <person name="Rieger T.T."/>
            <person name="Ritchie M.G."/>
            <person name="Robin C."/>
            <person name="Rogers Y.H."/>
            <person name="Rohde C."/>
            <person name="Rozas J."/>
            <person name="Rubenfield M.J."/>
            <person name="Ruiz A."/>
            <person name="Russo S."/>
            <person name="Salzberg S.L."/>
            <person name="Sanchez-Gracia A."/>
            <person name="Saranga D.J."/>
            <person name="Sato H."/>
            <person name="Schaeffer S.W."/>
            <person name="Schatz M.C."/>
            <person name="Schlenke T."/>
            <person name="Schwartz R."/>
            <person name="Segarra C."/>
            <person name="Singh R.S."/>
            <person name="Sirot L."/>
            <person name="Sirota M."/>
            <person name="Sisneros N.B."/>
            <person name="Smith C.D."/>
            <person name="Smith T.F."/>
            <person name="Spieth J."/>
            <person name="Stage D.E."/>
            <person name="Stark A."/>
            <person name="Stephan W."/>
            <person name="Strausberg R.L."/>
            <person name="Strempel S."/>
            <person name="Sturgill D."/>
            <person name="Sutton G."/>
            <person name="Sutton G.G."/>
            <person name="Tao W."/>
            <person name="Teichmann S."/>
            <person name="Tobari Y.N."/>
            <person name="Tomimura Y."/>
            <person name="Tsolas J.M."/>
            <person name="Valente V.L."/>
            <person name="Venter E."/>
            <person name="Venter J.C."/>
            <person name="Vicario S."/>
            <person name="Vieira F.G."/>
            <person name="Vilella A.J."/>
            <person name="Villasante A."/>
            <person name="Walenz B."/>
            <person name="Wang J."/>
            <person name="Wasserman M."/>
            <person name="Watts T."/>
            <person name="Wilson D."/>
            <person name="Wilson R.K."/>
            <person name="Wing R.A."/>
            <person name="Wolfner M.F."/>
            <person name="Wong A."/>
            <person name="Wong G.K."/>
            <person name="Wu C.I."/>
            <person name="Wu G."/>
            <person name="Yamamoto D."/>
            <person name="Yang H.P."/>
            <person name="Yang S.P."/>
            <person name="Yorke J.A."/>
            <person name="Yoshida K."/>
            <person name="Zdobnov E."/>
            <person name="Zhang P."/>
            <person name="Zhang Y."/>
            <person name="Zimin A.V."/>
            <person name="Baldwin J."/>
            <person name="Abdouelleil A."/>
            <person name="Abdulkadir J."/>
            <person name="Abebe A."/>
            <person name="Abera B."/>
            <person name="Abreu J."/>
            <person name="Acer S.C."/>
            <person name="Aftuck L."/>
            <person name="Alexander A."/>
            <person name="An P."/>
            <person name="Anderson E."/>
            <person name="Anderson S."/>
            <person name="Arachi H."/>
            <person name="Azer M."/>
            <person name="Bachantsang P."/>
            <person name="Barry A."/>
            <person name="Bayul T."/>
            <person name="Berlin A."/>
            <person name="Bessette D."/>
            <person name="Bloom T."/>
            <person name="Blye J."/>
            <person name="Boguslavskiy L."/>
            <person name="Bonnet C."/>
            <person name="Boukhgalter B."/>
            <person name="Bourzgui I."/>
            <person name="Brown A."/>
            <person name="Cahill P."/>
            <person name="Channer S."/>
            <person name="Cheshatsang Y."/>
            <person name="Chuda L."/>
            <person name="Citroen M."/>
            <person name="Collymore A."/>
            <person name="Cooke P."/>
            <person name="Costello M."/>
            <person name="D'Aco K."/>
            <person name="Daza R."/>
            <person name="De Haan G."/>
            <person name="DeGray S."/>
            <person name="DeMaso C."/>
            <person name="Dhargay N."/>
            <person name="Dooley K."/>
            <person name="Dooley E."/>
            <person name="Doricent M."/>
            <person name="Dorje P."/>
            <person name="Dorjee K."/>
            <person name="Dupes A."/>
            <person name="Elong R."/>
            <person name="Falk J."/>
            <person name="Farina A."/>
            <person name="Faro S."/>
            <person name="Ferguson D."/>
            <person name="Fisher S."/>
            <person name="Foley C.D."/>
            <person name="Franke A."/>
            <person name="Friedrich D."/>
            <person name="Gadbois L."/>
            <person name="Gearin G."/>
            <person name="Gearin C.R."/>
            <person name="Giannoukos G."/>
            <person name="Goode T."/>
            <person name="Graham J."/>
            <person name="Grandbois E."/>
            <person name="Grewal S."/>
            <person name="Gyaltsen K."/>
            <person name="Hafez N."/>
            <person name="Hagos B."/>
            <person name="Hall J."/>
            <person name="Henson C."/>
            <person name="Hollinger A."/>
            <person name="Honan T."/>
            <person name="Huard M.D."/>
            <person name="Hughes L."/>
            <person name="Hurhula B."/>
            <person name="Husby M.E."/>
            <person name="Kamat A."/>
            <person name="Kanga B."/>
            <person name="Kashin S."/>
            <person name="Khazanovich D."/>
            <person name="Kisner P."/>
            <person name="Lance K."/>
            <person name="Lara M."/>
            <person name="Lee W."/>
            <person name="Lennon N."/>
            <person name="Letendre F."/>
            <person name="LeVine R."/>
            <person name="Lipovsky A."/>
            <person name="Liu X."/>
            <person name="Liu J."/>
            <person name="Liu S."/>
            <person name="Lokyitsang T."/>
            <person name="Lokyitsang Y."/>
            <person name="Lubonja R."/>
            <person name="Lui A."/>
            <person name="MacDonald P."/>
            <person name="Magnisalis V."/>
            <person name="Maru K."/>
            <person name="Matthews C."/>
            <person name="McCusker W."/>
            <person name="McDonough S."/>
            <person name="Mehta T."/>
            <person name="Meldrim J."/>
            <person name="Meneus L."/>
            <person name="Mihai O."/>
            <person name="Mihalev A."/>
            <person name="Mihova T."/>
            <person name="Mittelman R."/>
            <person name="Mlenga V."/>
            <person name="Montmayeur A."/>
            <person name="Mulrain L."/>
            <person name="Navidi A."/>
            <person name="Naylor J."/>
            <person name="Negash T."/>
            <person name="Nguyen T."/>
            <person name="Nguyen N."/>
            <person name="Nicol R."/>
            <person name="Norbu C."/>
            <person name="Norbu N."/>
            <person name="Novod N."/>
            <person name="O'Neill B."/>
            <person name="Osman S."/>
            <person name="Markiewicz E."/>
            <person name="Oyono O.L."/>
            <person name="Patti C."/>
            <person name="Phunkhang P."/>
            <person name="Pierre F."/>
            <person name="Priest M."/>
            <person name="Raghuraman S."/>
            <person name="Rege F."/>
            <person name="Reyes R."/>
            <person name="Rise C."/>
            <person name="Rogov P."/>
            <person name="Ross K."/>
            <person name="Ryan E."/>
            <person name="Settipalli S."/>
            <person name="Shea T."/>
            <person name="Sherpa N."/>
            <person name="Shi L."/>
            <person name="Shih D."/>
            <person name="Sparrow T."/>
            <person name="Spaulding J."/>
            <person name="Stalker J."/>
            <person name="Stange-Thomann N."/>
            <person name="Stavropoulos S."/>
            <person name="Stone C."/>
            <person name="Strader C."/>
            <person name="Tesfaye S."/>
            <person name="Thomson T."/>
            <person name="Thoulutsang Y."/>
            <person name="Thoulutsang D."/>
            <person name="Topham K."/>
            <person name="Topping I."/>
            <person name="Tsamla T."/>
            <person name="Vassiliev H."/>
            <person name="Vo A."/>
            <person name="Wangchuk T."/>
            <person name="Wangdi T."/>
            <person name="Weiand M."/>
            <person name="Wilkinson J."/>
            <person name="Wilson A."/>
            <person name="Yadav S."/>
            <person name="Young G."/>
            <person name="Yu Q."/>
            <person name="Zembek L."/>
            <person name="Zhong D."/>
            <person name="Zimmer A."/>
            <person name="Zwirko Z."/>
            <person name="Jaffe D.B."/>
            <person name="Alvarez P."/>
            <person name="Brockman W."/>
            <person name="Butler J."/>
            <person name="Chin C."/>
            <person name="Gnerre S."/>
            <person name="Grabherr M."/>
            <person name="Kleber M."/>
            <person name="Mauceli E."/>
            <person name="MacCallum I."/>
        </authorList>
    </citation>
    <scope>NUCLEOTIDE SEQUENCE [LARGE SCALE GENOMIC DNA]</scope>
    <source>
        <strain evidence="10">Tucson 14024-0371.13</strain>
    </source>
</reference>
<dbReference type="PhylomeDB" id="B3M4P2"/>
<dbReference type="OrthoDB" id="6020543at2759"/>
<dbReference type="PROSITE" id="PS50940">
    <property type="entry name" value="CHIT_BIND_II"/>
    <property type="match status" value="4"/>
</dbReference>
<evidence type="ECO:0000256" key="2">
    <source>
        <dbReference type="ARBA" id="ARBA00022729"/>
    </source>
</evidence>
<feature type="domain" description="Chitin-binding type-2" evidence="8">
    <location>
        <begin position="140"/>
        <end position="196"/>
    </location>
</feature>
<evidence type="ECO:0000256" key="5">
    <source>
        <dbReference type="ARBA" id="ARBA00023180"/>
    </source>
</evidence>
<keyword evidence="4" id="KW-1015">Disulfide bond</keyword>
<sequence length="340" mass="38113">MEKKYIIVYVLWTISASVIADSDIAALCKTAKTWTFLPNRQHCQKFYLCTGADEEPFQEYSCPTGHYFSEKLKICVRGACSDESIECEIENSVARKRDDCSKYLTCMEGGAHAVSSCPSGTYFDPGRRACLPVAVNSAHQCSCVLPENATLSNPNDCETYFRCHDGEAVLVQCPPGEYFAVSANTCLPDLTGICLEKPTLPPGLSEHAQALDECTRTGSQLAPHSRNCQRYFICARKRVLEMRCPRGQYFDVVHKYCNLDSRSECQEVEAEKEIVANSKAQKEIQKVKQKPRPKETQKQVDKKEPQGDGPEMEVSAKQPEQETVSSYDKFSSKFITFIRG</sequence>
<keyword evidence="2 7" id="KW-0732">Signal</keyword>
<dbReference type="STRING" id="7217.B3M4P2"/>
<dbReference type="OMA" id="SDCTRYR"/>
<feature type="domain" description="Chitin-binding type-2" evidence="8">
    <location>
        <begin position="211"/>
        <end position="267"/>
    </location>
</feature>
<keyword evidence="3" id="KW-0677">Repeat</keyword>
<keyword evidence="1" id="KW-0147">Chitin-binding</keyword>
<dbReference type="GO" id="GO:0005576">
    <property type="term" value="C:extracellular region"/>
    <property type="evidence" value="ECO:0007669"/>
    <property type="project" value="InterPro"/>
</dbReference>
<name>B3M4P2_DROAN</name>
<dbReference type="FunCoup" id="B3M4P2">
    <property type="interactions" value="22"/>
</dbReference>